<dbReference type="GO" id="GO:0044781">
    <property type="term" value="P:bacterial-type flagellum organization"/>
    <property type="evidence" value="ECO:0007669"/>
    <property type="project" value="UniProtKB-KW"/>
</dbReference>
<sequence length="214" mass="22671">GTETQTQASKARSSLAGDMDAFLLLLTTQLKNQDPLSPLEPTEFTNQLVNFASVEQQIATNDNIEKLLSVQNAALASAIIGFVGREVVADTAGKLPLQNGEATFEYTLGSSASNVVMTISDDNGRILFTKAGETGVGKHEVTWDGQDGQDQTMPDGSYNLSITPLAFSGETIEHTTRVKAVITGISLANGETKMDASGVTIPFEKIETVTKASD</sequence>
<organism evidence="3">
    <name type="scientific">marine metagenome</name>
    <dbReference type="NCBI Taxonomy" id="408172"/>
    <lineage>
        <taxon>unclassified sequences</taxon>
        <taxon>metagenomes</taxon>
        <taxon>ecological metagenomes</taxon>
    </lineage>
</organism>
<dbReference type="Gene3D" id="2.60.40.4070">
    <property type="match status" value="1"/>
</dbReference>
<keyword evidence="1" id="KW-1005">Bacterial flagellum biogenesis</keyword>
<reference evidence="3" key="1">
    <citation type="submission" date="2018-05" db="EMBL/GenBank/DDBJ databases">
        <authorList>
            <person name="Lanie J.A."/>
            <person name="Ng W.-L."/>
            <person name="Kazmierczak K.M."/>
            <person name="Andrzejewski T.M."/>
            <person name="Davidsen T.M."/>
            <person name="Wayne K.J."/>
            <person name="Tettelin H."/>
            <person name="Glass J.I."/>
            <person name="Rusch D."/>
            <person name="Podicherti R."/>
            <person name="Tsui H.-C.T."/>
            <person name="Winkler M.E."/>
        </authorList>
    </citation>
    <scope>NUCLEOTIDE SEQUENCE</scope>
</reference>
<evidence type="ECO:0000313" key="3">
    <source>
        <dbReference type="EMBL" id="SVC88839.1"/>
    </source>
</evidence>
<protein>
    <recommendedName>
        <fullName evidence="2">FlgD/Vpr Ig-like domain-containing protein</fullName>
    </recommendedName>
</protein>
<proteinExistence type="predicted"/>
<dbReference type="InterPro" id="IPR025965">
    <property type="entry name" value="FlgD/Vpr_Ig-like"/>
</dbReference>
<dbReference type="Pfam" id="PF13860">
    <property type="entry name" value="FlgD_ig"/>
    <property type="match status" value="1"/>
</dbReference>
<accession>A0A382QTJ1</accession>
<dbReference type="EMBL" id="UINC01116826">
    <property type="protein sequence ID" value="SVC88839.1"/>
    <property type="molecule type" value="Genomic_DNA"/>
</dbReference>
<dbReference type="Gene3D" id="2.30.30.910">
    <property type="match status" value="1"/>
</dbReference>
<dbReference type="AlphaFoldDB" id="A0A382QTJ1"/>
<evidence type="ECO:0000256" key="1">
    <source>
        <dbReference type="ARBA" id="ARBA00022795"/>
    </source>
</evidence>
<dbReference type="InterPro" id="IPR005648">
    <property type="entry name" value="FlgD"/>
</dbReference>
<feature type="domain" description="FlgD/Vpr Ig-like" evidence="2">
    <location>
        <begin position="100"/>
        <end position="163"/>
    </location>
</feature>
<evidence type="ECO:0000259" key="2">
    <source>
        <dbReference type="Pfam" id="PF13860"/>
    </source>
</evidence>
<dbReference type="Pfam" id="PF03963">
    <property type="entry name" value="FlgD"/>
    <property type="match status" value="1"/>
</dbReference>
<gene>
    <name evidence="3" type="ORF">METZ01_LOCUS341693</name>
</gene>
<feature type="non-terminal residue" evidence="3">
    <location>
        <position position="1"/>
    </location>
</feature>
<name>A0A382QTJ1_9ZZZZ</name>